<sequence length="211" mass="22787">MSGSYGETVEHQAYITRFLLEYTAVPLVGGSFLRGVLPTRDAVRIVTGADDAVTPSSLVAYEIPLVDDEDEPVTAPVVLGWTRTLTAVGPAYPHASVMGMTLVRVDTSMVEPAPPTRTDRVLRVLRTLAWPFTETPPSPPLCGFLLTEQDSMRLYIAVGEADGPVAVDVRLTGALTALLAALPALVHEKERWKPTDGADPHCVRAIDLTIW</sequence>
<dbReference type="RefSeq" id="WP_189544482.1">
    <property type="nucleotide sequence ID" value="NZ_BMTF01000009.1"/>
</dbReference>
<protein>
    <submittedName>
        <fullName evidence="1">Uncharacterized protein</fullName>
    </submittedName>
</protein>
<keyword evidence="2" id="KW-1185">Reference proteome</keyword>
<dbReference type="Proteomes" id="UP000660675">
    <property type="component" value="Unassembled WGS sequence"/>
</dbReference>
<evidence type="ECO:0000313" key="1">
    <source>
        <dbReference type="EMBL" id="GGV85864.1"/>
    </source>
</evidence>
<accession>A0ABQ2W213</accession>
<reference evidence="2" key="1">
    <citation type="journal article" date="2019" name="Int. J. Syst. Evol. Microbiol.">
        <title>The Global Catalogue of Microorganisms (GCM) 10K type strain sequencing project: providing services to taxonomists for standard genome sequencing and annotation.</title>
        <authorList>
            <consortium name="The Broad Institute Genomics Platform"/>
            <consortium name="The Broad Institute Genome Sequencing Center for Infectious Disease"/>
            <person name="Wu L."/>
            <person name="Ma J."/>
        </authorList>
    </citation>
    <scope>NUCLEOTIDE SEQUENCE [LARGE SCALE GENOMIC DNA]</scope>
    <source>
        <strain evidence="2">JCM 4376</strain>
    </source>
</reference>
<gene>
    <name evidence="1" type="ORF">GCM10015535_33180</name>
</gene>
<comment type="caution">
    <text evidence="1">The sequence shown here is derived from an EMBL/GenBank/DDBJ whole genome shotgun (WGS) entry which is preliminary data.</text>
</comment>
<organism evidence="1 2">
    <name type="scientific">Streptomyces gelaticus</name>
    <dbReference type="NCBI Taxonomy" id="285446"/>
    <lineage>
        <taxon>Bacteria</taxon>
        <taxon>Bacillati</taxon>
        <taxon>Actinomycetota</taxon>
        <taxon>Actinomycetes</taxon>
        <taxon>Kitasatosporales</taxon>
        <taxon>Streptomycetaceae</taxon>
        <taxon>Streptomyces</taxon>
    </lineage>
</organism>
<evidence type="ECO:0000313" key="2">
    <source>
        <dbReference type="Proteomes" id="UP000660675"/>
    </source>
</evidence>
<proteinExistence type="predicted"/>
<name>A0ABQ2W213_9ACTN</name>
<dbReference type="EMBL" id="BMTF01000009">
    <property type="protein sequence ID" value="GGV85864.1"/>
    <property type="molecule type" value="Genomic_DNA"/>
</dbReference>